<evidence type="ECO:0000313" key="1">
    <source>
        <dbReference type="EMBL" id="WIM80712.1"/>
    </source>
</evidence>
<sequence>MALQKFGKFIFPVVATVRSLDVLSSAFYDSYYDITEQISGDLTKKASLIM</sequence>
<dbReference type="RefSeq" id="WP_285092612.1">
    <property type="nucleotide sequence ID" value="NZ_CP126975.1"/>
</dbReference>
<evidence type="ECO:0000313" key="2">
    <source>
        <dbReference type="Proteomes" id="UP001226750"/>
    </source>
</evidence>
<accession>A0AAX3XIG9</accession>
<reference evidence="1 2" key="1">
    <citation type="submission" date="2023-06" db="EMBL/GenBank/DDBJ databases">
        <title>Complete Genome Sequence of Gallibacterium anatis Strain BJF12, Isolated from a chicken with diarrhea.</title>
        <authorList>
            <person name="Guo F."/>
            <person name="Bu W."/>
            <person name="Xu F."/>
            <person name="Wen T."/>
        </authorList>
    </citation>
    <scope>NUCLEOTIDE SEQUENCE [LARGE SCALE GENOMIC DNA]</scope>
    <source>
        <strain evidence="1 2">BJF12</strain>
    </source>
</reference>
<proteinExistence type="predicted"/>
<gene>
    <name evidence="1" type="ORF">QP018_05650</name>
</gene>
<protein>
    <submittedName>
        <fullName evidence="1">Uncharacterized protein</fullName>
    </submittedName>
</protein>
<keyword evidence="2" id="KW-1185">Reference proteome</keyword>
<dbReference type="AlphaFoldDB" id="A0AAX3XIG9"/>
<dbReference type="Proteomes" id="UP001226750">
    <property type="component" value="Chromosome"/>
</dbReference>
<dbReference type="EMBL" id="CP126975">
    <property type="protein sequence ID" value="WIM80712.1"/>
    <property type="molecule type" value="Genomic_DNA"/>
</dbReference>
<organism evidence="1 2">
    <name type="scientific">Gallibacterium anatis</name>
    <dbReference type="NCBI Taxonomy" id="750"/>
    <lineage>
        <taxon>Bacteria</taxon>
        <taxon>Pseudomonadati</taxon>
        <taxon>Pseudomonadota</taxon>
        <taxon>Gammaproteobacteria</taxon>
        <taxon>Pasteurellales</taxon>
        <taxon>Pasteurellaceae</taxon>
        <taxon>Gallibacterium</taxon>
    </lineage>
</organism>
<name>A0AAX3XIG9_9PAST</name>